<keyword evidence="3" id="KW-1185">Reference proteome</keyword>
<accession>A0ABM5STJ4</accession>
<reference evidence="2 3" key="1">
    <citation type="journal article" date="2015" name="Genome Announc.">
        <title>Thirty-Two Complete Genome Assemblies of Nine Yersinia Species, Including Y. pestis, Y. pseudotuberculosis, and Y. enterocolitica.</title>
        <authorList>
            <person name="Johnson S.L."/>
            <person name="Daligault H.E."/>
            <person name="Davenport K.W."/>
            <person name="Jaissle J."/>
            <person name="Frey K.G."/>
            <person name="Ladner J.T."/>
            <person name="Broomall S.M."/>
            <person name="Bishop-Lilly K.A."/>
            <person name="Bruce D.C."/>
            <person name="Coyne S.R."/>
            <person name="Gibbons H.S."/>
            <person name="Lo C.C."/>
            <person name="Munk A.C."/>
            <person name="Rosenzweig C.N."/>
            <person name="Koroleva G.I."/>
            <person name="Palacios G.F."/>
            <person name="Redden C.L."/>
            <person name="Xu Y."/>
            <person name="Minogue T.D."/>
            <person name="Chain P.S."/>
        </authorList>
    </citation>
    <scope>NUCLEOTIDE SEQUENCE [LARGE SCALE GENOMIC DNA]</scope>
    <source>
        <strain evidence="2 3">Y231</strain>
    </source>
</reference>
<proteinExistence type="predicted"/>
<evidence type="ECO:0000313" key="3">
    <source>
        <dbReference type="Proteomes" id="UP000031883"/>
    </source>
</evidence>
<protein>
    <submittedName>
        <fullName evidence="2">Uncharacterized protein</fullName>
    </submittedName>
</protein>
<organism evidence="2 3">
    <name type="scientific">Yersinia rochesterensis</name>
    <dbReference type="NCBI Taxonomy" id="1604335"/>
    <lineage>
        <taxon>Bacteria</taxon>
        <taxon>Pseudomonadati</taxon>
        <taxon>Pseudomonadota</taxon>
        <taxon>Gammaproteobacteria</taxon>
        <taxon>Enterobacterales</taxon>
        <taxon>Yersiniaceae</taxon>
        <taxon>Yersinia</taxon>
    </lineage>
</organism>
<name>A0ABM5STJ4_9GAMM</name>
<evidence type="ECO:0000313" key="2">
    <source>
        <dbReference type="EMBL" id="AJJ37760.1"/>
    </source>
</evidence>
<gene>
    <name evidence="2" type="ORF">CH54_410</name>
</gene>
<dbReference type="EMBL" id="CP009997">
    <property type="protein sequence ID" value="AJJ37760.1"/>
    <property type="molecule type" value="Genomic_DNA"/>
</dbReference>
<feature type="chain" id="PRO_5047240197" evidence="1">
    <location>
        <begin position="24"/>
        <end position="56"/>
    </location>
</feature>
<sequence length="56" mass="5791">MHMSKFRLALLASSIAFSTSLWAQAVEVPAALAGHTILPVKSTVATPANTPTDLGV</sequence>
<keyword evidence="1" id="KW-0732">Signal</keyword>
<dbReference type="Proteomes" id="UP000031883">
    <property type="component" value="Chromosome"/>
</dbReference>
<evidence type="ECO:0000256" key="1">
    <source>
        <dbReference type="SAM" id="SignalP"/>
    </source>
</evidence>
<feature type="signal peptide" evidence="1">
    <location>
        <begin position="1"/>
        <end position="23"/>
    </location>
</feature>